<dbReference type="PROSITE" id="PS00893">
    <property type="entry name" value="NUDIX_BOX"/>
    <property type="match status" value="1"/>
</dbReference>
<keyword evidence="1 2" id="KW-0378">Hydrolase</keyword>
<organism evidence="4 5">
    <name type="scientific">Parapedobacter pyrenivorans</name>
    <dbReference type="NCBI Taxonomy" id="1305674"/>
    <lineage>
        <taxon>Bacteria</taxon>
        <taxon>Pseudomonadati</taxon>
        <taxon>Bacteroidota</taxon>
        <taxon>Sphingobacteriia</taxon>
        <taxon>Sphingobacteriales</taxon>
        <taxon>Sphingobacteriaceae</taxon>
        <taxon>Parapedobacter</taxon>
    </lineage>
</organism>
<comment type="caution">
    <text evidence="4">The sequence shown here is derived from an EMBL/GenBank/DDBJ whole genome shotgun (WGS) entry which is preliminary data.</text>
</comment>
<dbReference type="PROSITE" id="PS51462">
    <property type="entry name" value="NUDIX"/>
    <property type="match status" value="1"/>
</dbReference>
<dbReference type="PRINTS" id="PR00502">
    <property type="entry name" value="NUDIXFAMILY"/>
</dbReference>
<dbReference type="EMBL" id="BMER01000004">
    <property type="protein sequence ID" value="GGG97941.1"/>
    <property type="molecule type" value="Genomic_DNA"/>
</dbReference>
<dbReference type="GO" id="GO:0016787">
    <property type="term" value="F:hydrolase activity"/>
    <property type="evidence" value="ECO:0007669"/>
    <property type="project" value="UniProtKB-KW"/>
</dbReference>
<dbReference type="Proteomes" id="UP000660862">
    <property type="component" value="Unassembled WGS sequence"/>
</dbReference>
<gene>
    <name evidence="4" type="ORF">GCM10007415_36800</name>
</gene>
<reference evidence="4" key="2">
    <citation type="submission" date="2020-09" db="EMBL/GenBank/DDBJ databases">
        <authorList>
            <person name="Sun Q."/>
            <person name="Zhou Y."/>
        </authorList>
    </citation>
    <scope>NUCLEOTIDE SEQUENCE</scope>
    <source>
        <strain evidence="4">CGMCC 1.12195</strain>
    </source>
</reference>
<dbReference type="InterPro" id="IPR015797">
    <property type="entry name" value="NUDIX_hydrolase-like_dom_sf"/>
</dbReference>
<name>A0A917ME71_9SPHI</name>
<evidence type="ECO:0000256" key="2">
    <source>
        <dbReference type="RuleBase" id="RU003476"/>
    </source>
</evidence>
<comment type="similarity">
    <text evidence="2">Belongs to the Nudix hydrolase family.</text>
</comment>
<evidence type="ECO:0000259" key="3">
    <source>
        <dbReference type="PROSITE" id="PS51462"/>
    </source>
</evidence>
<dbReference type="PANTHER" id="PTHR43736:SF1">
    <property type="entry name" value="DIHYDRONEOPTERIN TRIPHOSPHATE DIPHOSPHATASE"/>
    <property type="match status" value="1"/>
</dbReference>
<sequence>MAQIYKIYMNQAVLVLADFIPKNLINIQSIDHQYLDIEKLFRQSKGNTVFVTYFILIKNPKDYFSLIKKRIKIIKASGGLVKNGNGNYLFIHRLGKWDLPKGKVDPGESMKKAAVREVSEECGIKVDYLGQKITTTYHVYVMKGELVLKKTNWYEMGVNKVPKLKPQLEEDITEAVWMEKDKFAIVRKNTYPLIADILNTLSPLEQV</sequence>
<dbReference type="AlphaFoldDB" id="A0A917ME71"/>
<dbReference type="PANTHER" id="PTHR43736">
    <property type="entry name" value="ADP-RIBOSE PYROPHOSPHATASE"/>
    <property type="match status" value="1"/>
</dbReference>
<proteinExistence type="inferred from homology"/>
<evidence type="ECO:0000256" key="1">
    <source>
        <dbReference type="ARBA" id="ARBA00022801"/>
    </source>
</evidence>
<feature type="domain" description="Nudix hydrolase" evidence="3">
    <location>
        <begin position="72"/>
        <end position="199"/>
    </location>
</feature>
<dbReference type="Pfam" id="PF00293">
    <property type="entry name" value="NUDIX"/>
    <property type="match status" value="1"/>
</dbReference>
<reference evidence="4" key="1">
    <citation type="journal article" date="2014" name="Int. J. Syst. Evol. Microbiol.">
        <title>Complete genome sequence of Corynebacterium casei LMG S-19264T (=DSM 44701T), isolated from a smear-ripened cheese.</title>
        <authorList>
            <consortium name="US DOE Joint Genome Institute (JGI-PGF)"/>
            <person name="Walter F."/>
            <person name="Albersmeier A."/>
            <person name="Kalinowski J."/>
            <person name="Ruckert C."/>
        </authorList>
    </citation>
    <scope>NUCLEOTIDE SEQUENCE</scope>
    <source>
        <strain evidence="4">CGMCC 1.12195</strain>
    </source>
</reference>
<evidence type="ECO:0000313" key="4">
    <source>
        <dbReference type="EMBL" id="GGG97941.1"/>
    </source>
</evidence>
<dbReference type="InterPro" id="IPR020084">
    <property type="entry name" value="NUDIX_hydrolase_CS"/>
</dbReference>
<protein>
    <recommendedName>
        <fullName evidence="3">Nudix hydrolase domain-containing protein</fullName>
    </recommendedName>
</protein>
<evidence type="ECO:0000313" key="5">
    <source>
        <dbReference type="Proteomes" id="UP000660862"/>
    </source>
</evidence>
<dbReference type="InterPro" id="IPR000086">
    <property type="entry name" value="NUDIX_hydrolase_dom"/>
</dbReference>
<dbReference type="CDD" id="cd03673">
    <property type="entry name" value="NUDIX_Ap6A_hydrolase"/>
    <property type="match status" value="1"/>
</dbReference>
<dbReference type="Gene3D" id="3.90.79.10">
    <property type="entry name" value="Nucleoside Triphosphate Pyrophosphohydrolase"/>
    <property type="match status" value="1"/>
</dbReference>
<dbReference type="SUPFAM" id="SSF55811">
    <property type="entry name" value="Nudix"/>
    <property type="match status" value="1"/>
</dbReference>
<accession>A0A917ME71</accession>
<keyword evidence="5" id="KW-1185">Reference proteome</keyword>
<dbReference type="InterPro" id="IPR020476">
    <property type="entry name" value="Nudix_hydrolase"/>
</dbReference>